<dbReference type="Gene3D" id="1.10.357.10">
    <property type="entry name" value="Tetracycline Repressor, domain 2"/>
    <property type="match status" value="1"/>
</dbReference>
<evidence type="ECO:0000256" key="3">
    <source>
        <dbReference type="ARBA" id="ARBA00023163"/>
    </source>
</evidence>
<organism evidence="6 7">
    <name type="scientific">Streptomyces olivoverticillatus</name>
    <dbReference type="NCBI Taxonomy" id="66427"/>
    <lineage>
        <taxon>Bacteria</taxon>
        <taxon>Bacillati</taxon>
        <taxon>Actinomycetota</taxon>
        <taxon>Actinomycetes</taxon>
        <taxon>Kitasatosporales</taxon>
        <taxon>Streptomycetaceae</taxon>
        <taxon>Streptomyces</taxon>
    </lineage>
</organism>
<dbReference type="PANTHER" id="PTHR30055">
    <property type="entry name" value="HTH-TYPE TRANSCRIPTIONAL REGULATOR RUTR"/>
    <property type="match status" value="1"/>
</dbReference>
<comment type="caution">
    <text evidence="6">The sequence shown here is derived from an EMBL/GenBank/DDBJ whole genome shotgun (WGS) entry which is preliminary data.</text>
</comment>
<evidence type="ECO:0000313" key="7">
    <source>
        <dbReference type="Proteomes" id="UP000556084"/>
    </source>
</evidence>
<dbReference type="InterPro" id="IPR001647">
    <property type="entry name" value="HTH_TetR"/>
</dbReference>
<evidence type="ECO:0000259" key="5">
    <source>
        <dbReference type="PROSITE" id="PS50977"/>
    </source>
</evidence>
<name>A0A7W7LK68_9ACTN</name>
<accession>A0A7W7LK68</accession>
<dbReference type="SUPFAM" id="SSF48498">
    <property type="entry name" value="Tetracyclin repressor-like, C-terminal domain"/>
    <property type="match status" value="1"/>
</dbReference>
<dbReference type="SUPFAM" id="SSF46689">
    <property type="entry name" value="Homeodomain-like"/>
    <property type="match status" value="1"/>
</dbReference>
<dbReference type="InterPro" id="IPR036271">
    <property type="entry name" value="Tet_transcr_reg_TetR-rel_C_sf"/>
</dbReference>
<keyword evidence="7" id="KW-1185">Reference proteome</keyword>
<keyword evidence="2 4" id="KW-0238">DNA-binding</keyword>
<keyword evidence="3" id="KW-0804">Transcription</keyword>
<dbReference type="InterPro" id="IPR050109">
    <property type="entry name" value="HTH-type_TetR-like_transc_reg"/>
</dbReference>
<evidence type="ECO:0000256" key="2">
    <source>
        <dbReference type="ARBA" id="ARBA00023125"/>
    </source>
</evidence>
<dbReference type="GO" id="GO:0000976">
    <property type="term" value="F:transcription cis-regulatory region binding"/>
    <property type="evidence" value="ECO:0007669"/>
    <property type="project" value="TreeGrafter"/>
</dbReference>
<dbReference type="GO" id="GO:0003700">
    <property type="term" value="F:DNA-binding transcription factor activity"/>
    <property type="evidence" value="ECO:0007669"/>
    <property type="project" value="TreeGrafter"/>
</dbReference>
<dbReference type="Gene3D" id="1.10.10.60">
    <property type="entry name" value="Homeodomain-like"/>
    <property type="match status" value="1"/>
</dbReference>
<dbReference type="Pfam" id="PF02909">
    <property type="entry name" value="TetR_C_1"/>
    <property type="match status" value="1"/>
</dbReference>
<dbReference type="PROSITE" id="PS50977">
    <property type="entry name" value="HTH_TETR_2"/>
    <property type="match status" value="1"/>
</dbReference>
<evidence type="ECO:0000256" key="1">
    <source>
        <dbReference type="ARBA" id="ARBA00023015"/>
    </source>
</evidence>
<dbReference type="EMBL" id="JACHJH010000001">
    <property type="protein sequence ID" value="MBB4891744.1"/>
    <property type="molecule type" value="Genomic_DNA"/>
</dbReference>
<dbReference type="RefSeq" id="WP_184346266.1">
    <property type="nucleotide sequence ID" value="NZ_JACHJH010000001.1"/>
</dbReference>
<evidence type="ECO:0000256" key="4">
    <source>
        <dbReference type="PROSITE-ProRule" id="PRU00335"/>
    </source>
</evidence>
<proteinExistence type="predicted"/>
<protein>
    <submittedName>
        <fullName evidence="6">AcrR family transcriptional regulator</fullName>
    </submittedName>
</protein>
<dbReference type="InterPro" id="IPR004111">
    <property type="entry name" value="Repressor_TetR_C"/>
</dbReference>
<gene>
    <name evidence="6" type="ORF">FHS39_000744</name>
</gene>
<dbReference type="Proteomes" id="UP000556084">
    <property type="component" value="Unassembled WGS sequence"/>
</dbReference>
<feature type="DNA-binding region" description="H-T-H motif" evidence="4">
    <location>
        <begin position="46"/>
        <end position="65"/>
    </location>
</feature>
<dbReference type="PANTHER" id="PTHR30055:SF151">
    <property type="entry name" value="TRANSCRIPTIONAL REGULATORY PROTEIN"/>
    <property type="match status" value="1"/>
</dbReference>
<dbReference type="AlphaFoldDB" id="A0A7W7LK68"/>
<reference evidence="6 7" key="1">
    <citation type="submission" date="2020-08" db="EMBL/GenBank/DDBJ databases">
        <title>Genomic Encyclopedia of Type Strains, Phase III (KMG-III): the genomes of soil and plant-associated and newly described type strains.</title>
        <authorList>
            <person name="Whitman W."/>
        </authorList>
    </citation>
    <scope>NUCLEOTIDE SEQUENCE [LARGE SCALE GENOMIC DNA]</scope>
    <source>
        <strain evidence="6 7">CECT 3266</strain>
    </source>
</reference>
<dbReference type="InterPro" id="IPR009057">
    <property type="entry name" value="Homeodomain-like_sf"/>
</dbReference>
<keyword evidence="1" id="KW-0805">Transcription regulation</keyword>
<evidence type="ECO:0000313" key="6">
    <source>
        <dbReference type="EMBL" id="MBB4891744.1"/>
    </source>
</evidence>
<feature type="domain" description="HTH tetR-type" evidence="5">
    <location>
        <begin position="23"/>
        <end position="83"/>
    </location>
</feature>
<sequence>MADELMQLLWGPHPQPKRGPKPALSRGGIARAGVGIADTEGLAALSMQRVAEQLGKTKMSLYRYVPGRAELVALMVETAITTPPEPVAGDWRTRLTGWSHALAEVFARHPWLLDATVGARLLGPNELAWMEQALAALDGTGLTGTERMDAVVLLTSHVRGIALQSRAAAGAEGPEAQFVAALGKVLREHGDAYPSVVSAMTSSAGPQGQGQDQALTFGLERILDGLEALIMRRTGAGAGEHGN</sequence>
<dbReference type="GO" id="GO:0045892">
    <property type="term" value="P:negative regulation of DNA-templated transcription"/>
    <property type="evidence" value="ECO:0007669"/>
    <property type="project" value="InterPro"/>
</dbReference>